<gene>
    <name evidence="3" type="ORF">D5H75_39155</name>
</gene>
<dbReference type="Gene3D" id="6.10.250.3100">
    <property type="match status" value="1"/>
</dbReference>
<keyword evidence="3" id="KW-0489">Methyltransferase</keyword>
<dbReference type="Pfam" id="PF13489">
    <property type="entry name" value="Methyltransf_23"/>
    <property type="match status" value="1"/>
</dbReference>
<dbReference type="Gene3D" id="3.40.50.150">
    <property type="entry name" value="Vaccinia Virus protein VP39"/>
    <property type="match status" value="1"/>
</dbReference>
<feature type="domain" description="Methyltransferase putative zinc binding" evidence="1">
    <location>
        <begin position="3"/>
        <end position="60"/>
    </location>
</feature>
<dbReference type="EMBL" id="QZEY01000029">
    <property type="protein sequence ID" value="RJL20686.1"/>
    <property type="molecule type" value="Genomic_DNA"/>
</dbReference>
<evidence type="ECO:0000259" key="1">
    <source>
        <dbReference type="Pfam" id="PF08421"/>
    </source>
</evidence>
<feature type="domain" description="C-methyltransferase" evidence="2">
    <location>
        <begin position="240"/>
        <end position="396"/>
    </location>
</feature>
<evidence type="ECO:0000259" key="2">
    <source>
        <dbReference type="Pfam" id="PF08484"/>
    </source>
</evidence>
<keyword evidence="3" id="KW-0808">Transferase</keyword>
<dbReference type="Pfam" id="PF08421">
    <property type="entry name" value="Methyltransf_13"/>
    <property type="match status" value="1"/>
</dbReference>
<dbReference type="PANTHER" id="PTHR43861:SF5">
    <property type="entry name" value="BLL5978 PROTEIN"/>
    <property type="match status" value="1"/>
</dbReference>
<dbReference type="PANTHER" id="PTHR43861">
    <property type="entry name" value="TRANS-ACONITATE 2-METHYLTRANSFERASE-RELATED"/>
    <property type="match status" value="1"/>
</dbReference>
<proteinExistence type="predicted"/>
<evidence type="ECO:0000313" key="3">
    <source>
        <dbReference type="EMBL" id="RJL20686.1"/>
    </source>
</evidence>
<dbReference type="OrthoDB" id="9815644at2"/>
<name>A0A3A4A281_9ACTN</name>
<dbReference type="InterPro" id="IPR013691">
    <property type="entry name" value="MeTrfase_14"/>
</dbReference>
<comment type="caution">
    <text evidence="3">The sequence shown here is derived from an EMBL/GenBank/DDBJ whole genome shotgun (WGS) entry which is preliminary data.</text>
</comment>
<dbReference type="Gene3D" id="6.20.50.110">
    <property type="entry name" value="Methyltransferase, zinc-binding domain"/>
    <property type="match status" value="1"/>
</dbReference>
<dbReference type="InterPro" id="IPR029063">
    <property type="entry name" value="SAM-dependent_MTases_sf"/>
</dbReference>
<dbReference type="RefSeq" id="WP_119931689.1">
    <property type="nucleotide sequence ID" value="NZ_QZEY01000029.1"/>
</dbReference>
<dbReference type="Pfam" id="PF08484">
    <property type="entry name" value="Methyltransf_14"/>
    <property type="match status" value="1"/>
</dbReference>
<dbReference type="AlphaFoldDB" id="A0A3A4A281"/>
<dbReference type="GO" id="GO:0032259">
    <property type="term" value="P:methylation"/>
    <property type="evidence" value="ECO:0007669"/>
    <property type="project" value="UniProtKB-KW"/>
</dbReference>
<reference evidence="3 4" key="1">
    <citation type="submission" date="2018-09" db="EMBL/GenBank/DDBJ databases">
        <title>YIM 75507 draft genome.</title>
        <authorList>
            <person name="Tang S."/>
            <person name="Feng Y."/>
        </authorList>
    </citation>
    <scope>NUCLEOTIDE SEQUENCE [LARGE SCALE GENOMIC DNA]</scope>
    <source>
        <strain evidence="3 4">YIM 75507</strain>
    </source>
</reference>
<dbReference type="Proteomes" id="UP000265768">
    <property type="component" value="Unassembled WGS sequence"/>
</dbReference>
<evidence type="ECO:0000313" key="4">
    <source>
        <dbReference type="Proteomes" id="UP000265768"/>
    </source>
</evidence>
<keyword evidence="4" id="KW-1185">Reference proteome</keyword>
<dbReference type="InterPro" id="IPR038576">
    <property type="entry name" value="Methyltransf_Zn-bd_dom_put_sf"/>
</dbReference>
<sequence length="404" mass="45075">MHCRSCRAADLTEVLDLGEQYLSDFRDDDLRPPRRPLVLMLCRRCGLAQLRDTTPPELLYHDRYGFRSGVNEAIREDLRSVAAHALRACPGARRWLDIACNDGTLLSFVPGRIHRAGIDPVAAFAPESRRHADRVVVDFFDPARFAPGPAGEPYETFDVITSVSMFYDLDDPNEFVAGVARLLAPGGVWVIQQNYALSMVELGAVDNVCHEHVTYWSLATLEDLLRRHGLEVNDVLVSGVNGGSFRTLVSRRGTRPVAASVAAQRRREAPARLGEAETWRAFAARARRAFAALRRLIDEINAAGQRCYIYGASTRGGTIWQAAGLTVEDLPYAVERQPAKIGRKIASIGVPIISEERARADRPEYMLVSPWFFREVFVEREREYLESGGRLIFPLPDLEIVGAS</sequence>
<protein>
    <submittedName>
        <fullName evidence="3">Methyltransferase domain-containing protein</fullName>
    </submittedName>
</protein>
<organism evidence="3 4">
    <name type="scientific">Bailinhaonella thermotolerans</name>
    <dbReference type="NCBI Taxonomy" id="1070861"/>
    <lineage>
        <taxon>Bacteria</taxon>
        <taxon>Bacillati</taxon>
        <taxon>Actinomycetota</taxon>
        <taxon>Actinomycetes</taxon>
        <taxon>Streptosporangiales</taxon>
        <taxon>Streptosporangiaceae</taxon>
        <taxon>Bailinhaonella</taxon>
    </lineage>
</organism>
<dbReference type="InterPro" id="IPR013630">
    <property type="entry name" value="Methyltransf_Zn-bd_dom_put"/>
</dbReference>
<accession>A0A3A4A281</accession>
<dbReference type="SUPFAM" id="SSF53335">
    <property type="entry name" value="S-adenosyl-L-methionine-dependent methyltransferases"/>
    <property type="match status" value="1"/>
</dbReference>
<dbReference type="CDD" id="cd02440">
    <property type="entry name" value="AdoMet_MTases"/>
    <property type="match status" value="1"/>
</dbReference>
<dbReference type="GO" id="GO:0008168">
    <property type="term" value="F:methyltransferase activity"/>
    <property type="evidence" value="ECO:0007669"/>
    <property type="project" value="UniProtKB-KW"/>
</dbReference>
<dbReference type="Gene3D" id="3.40.50.720">
    <property type="entry name" value="NAD(P)-binding Rossmann-like Domain"/>
    <property type="match status" value="1"/>
</dbReference>